<sequence>MTDDRYGGNKAIPSLPRLWNERFKLRDKLPMPLPQSGLLYTGEIATQLSNSASAFLCTMIL</sequence>
<dbReference type="EMBL" id="JACHBI010000027">
    <property type="protein sequence ID" value="MBB5577869.1"/>
    <property type="molecule type" value="Genomic_DNA"/>
</dbReference>
<accession>A0A7W8XYU7</accession>
<keyword evidence="2" id="KW-1185">Reference proteome</keyword>
<evidence type="ECO:0000313" key="1">
    <source>
        <dbReference type="EMBL" id="MBB5577869.1"/>
    </source>
</evidence>
<gene>
    <name evidence="1" type="ORF">GGD50_006525</name>
</gene>
<organism evidence="1 2">
    <name type="scientific">Rhizobium paranaense</name>
    <dbReference type="NCBI Taxonomy" id="1650438"/>
    <lineage>
        <taxon>Bacteria</taxon>
        <taxon>Pseudomonadati</taxon>
        <taxon>Pseudomonadota</taxon>
        <taxon>Alphaproteobacteria</taxon>
        <taxon>Hyphomicrobiales</taxon>
        <taxon>Rhizobiaceae</taxon>
        <taxon>Rhizobium/Agrobacterium group</taxon>
        <taxon>Rhizobium</taxon>
    </lineage>
</organism>
<evidence type="ECO:0000313" key="2">
    <source>
        <dbReference type="Proteomes" id="UP000549882"/>
    </source>
</evidence>
<dbReference type="Proteomes" id="UP000549882">
    <property type="component" value="Unassembled WGS sequence"/>
</dbReference>
<dbReference type="AlphaFoldDB" id="A0A7W8XYU7"/>
<protein>
    <submittedName>
        <fullName evidence="1">Uncharacterized protein</fullName>
    </submittedName>
</protein>
<comment type="caution">
    <text evidence="1">The sequence shown here is derived from an EMBL/GenBank/DDBJ whole genome shotgun (WGS) entry which is preliminary data.</text>
</comment>
<proteinExistence type="predicted"/>
<reference evidence="1 2" key="1">
    <citation type="submission" date="2020-08" db="EMBL/GenBank/DDBJ databases">
        <title>Genomic Encyclopedia of Type Strains, Phase IV (KMG-V): Genome sequencing to study the core and pangenomes of soil and plant-associated prokaryotes.</title>
        <authorList>
            <person name="Whitman W."/>
        </authorList>
    </citation>
    <scope>NUCLEOTIDE SEQUENCE [LARGE SCALE GENOMIC DNA]</scope>
    <source>
        <strain evidence="1 2">SEMIA 4064</strain>
    </source>
</reference>
<name>A0A7W8XYU7_9HYPH</name>